<protein>
    <submittedName>
        <fullName evidence="5">GT2 family glycosyltransferase</fullName>
        <ecNumber evidence="5">2.4.1.-</ecNumber>
    </submittedName>
</protein>
<dbReference type="PANTHER" id="PTHR43179:SF12">
    <property type="entry name" value="GALACTOFURANOSYLTRANSFERASE GLFT2"/>
    <property type="match status" value="1"/>
</dbReference>
<dbReference type="EC" id="2.4.1.-" evidence="5"/>
<evidence type="ECO:0000256" key="3">
    <source>
        <dbReference type="ARBA" id="ARBA00022679"/>
    </source>
</evidence>
<dbReference type="SUPFAM" id="SSF53448">
    <property type="entry name" value="Nucleotide-diphospho-sugar transferases"/>
    <property type="match status" value="1"/>
</dbReference>
<sequence length="831" mass="90522">MEPRSVGERSAGSDHHRKILDVSCLVGPHAHIALERLAAEALTKQEFATALKYADRRIRVSPPPAAHCFVLRAEAAWRLGLSEAALSDLARAILVDPYDVGANRRILAWAADERRLAAAAQLIGREGNPAILRAAIAELRRAGGRHWAACSVFDNHVTGWIAWTNALFVEVSLATEDGTLTSILEPNPFHALASADVQATTFLVRRPPSTTAQIVTLRCGEDVVQVRRVAPNLTSTMNLRAARDPSIGIGPNVDLPTVIVPVYADAQATIECFESLDKARRPQGTGKDAFQVLAIDDASPEVELQRHMSELATAGKIRLLVNPVNLGFVGAINRALNEIQRGDVVLLNSDTLVPPGFVGRLANVAYSAPNIGTVTPLSNNGDIFSFPTPNDVNPMPRYDEIVAIDRVASAANAGKAIDVASGIGFCVFITRACLDSVGELSDNFDRGYLEDVDLCLRARTNGFRNVCAPSVYVGHHGSKSFQEEKRGLVLRNLGILDQRFPNYREECRAFEMADPLRPARAALERALPWPAEPSVLVLASERTCSAVTDARIRHLHLHSERTVLLSRDHNLLHLRAADGGLPQTTRLRLDTEANLANAGDILRRLSPTRVEILEPNPPPRLIELILSLDVPIDRWLISESIGEIGSLPSGTTPLFVPSKMAEAYAQSRWPDRKIVRHDWPTCLLTLPPISANDKSLVIVPSTPTLASMRMTETLADRLWGREPSLPIVIAGATCGDDRLMSRPNIFVTGAIAADELGDVLRPHNPGWILTDFEQPVFGHPLVETARQATRPVAYRDWSGGRLKPRKGDLAISAIVNAAALADLVIDWTTRP</sequence>
<dbReference type="GO" id="GO:0016757">
    <property type="term" value="F:glycosyltransferase activity"/>
    <property type="evidence" value="ECO:0007669"/>
    <property type="project" value="UniProtKB-KW"/>
</dbReference>
<dbReference type="Proteomes" id="UP001565369">
    <property type="component" value="Unassembled WGS sequence"/>
</dbReference>
<evidence type="ECO:0000313" key="5">
    <source>
        <dbReference type="EMBL" id="MEY9451245.1"/>
    </source>
</evidence>
<evidence type="ECO:0000256" key="2">
    <source>
        <dbReference type="ARBA" id="ARBA00022676"/>
    </source>
</evidence>
<keyword evidence="3 5" id="KW-0808">Transferase</keyword>
<organism evidence="5 6">
    <name type="scientific">Bradyrhizobium ottawaense</name>
    <dbReference type="NCBI Taxonomy" id="931866"/>
    <lineage>
        <taxon>Bacteria</taxon>
        <taxon>Pseudomonadati</taxon>
        <taxon>Pseudomonadota</taxon>
        <taxon>Alphaproteobacteria</taxon>
        <taxon>Hyphomicrobiales</taxon>
        <taxon>Nitrobacteraceae</taxon>
        <taxon>Bradyrhizobium</taxon>
    </lineage>
</organism>
<dbReference type="InterPro" id="IPR011990">
    <property type="entry name" value="TPR-like_helical_dom_sf"/>
</dbReference>
<dbReference type="SUPFAM" id="SSF48452">
    <property type="entry name" value="TPR-like"/>
    <property type="match status" value="1"/>
</dbReference>
<keyword evidence="6" id="KW-1185">Reference proteome</keyword>
<dbReference type="RefSeq" id="WP_340672708.1">
    <property type="nucleotide sequence ID" value="NZ_CP150124.1"/>
</dbReference>
<comment type="caution">
    <text evidence="5">The sequence shown here is derived from an EMBL/GenBank/DDBJ whole genome shotgun (WGS) entry which is preliminary data.</text>
</comment>
<dbReference type="Pfam" id="PF00535">
    <property type="entry name" value="Glycos_transf_2"/>
    <property type="match status" value="1"/>
</dbReference>
<proteinExistence type="inferred from homology"/>
<reference evidence="5 6" key="1">
    <citation type="submission" date="2024-07" db="EMBL/GenBank/DDBJ databases">
        <title>Genomic Encyclopedia of Type Strains, Phase V (KMG-V): Genome sequencing to study the core and pangenomes of soil and plant-associated prokaryotes.</title>
        <authorList>
            <person name="Whitman W."/>
        </authorList>
    </citation>
    <scope>NUCLEOTIDE SEQUENCE [LARGE SCALE GENOMIC DNA]</scope>
    <source>
        <strain evidence="5 6">USDA 152</strain>
    </source>
</reference>
<feature type="domain" description="Glycosyltransferase 2-like" evidence="4">
    <location>
        <begin position="257"/>
        <end position="372"/>
    </location>
</feature>
<evidence type="ECO:0000256" key="1">
    <source>
        <dbReference type="ARBA" id="ARBA00006739"/>
    </source>
</evidence>
<gene>
    <name evidence="5" type="ORF">ABIG07_000193</name>
</gene>
<dbReference type="Gene3D" id="3.90.550.10">
    <property type="entry name" value="Spore Coat Polysaccharide Biosynthesis Protein SpsA, Chain A"/>
    <property type="match status" value="1"/>
</dbReference>
<dbReference type="EMBL" id="JBGBZJ010000001">
    <property type="protein sequence ID" value="MEY9451245.1"/>
    <property type="molecule type" value="Genomic_DNA"/>
</dbReference>
<name>A0ABV4FI45_9BRAD</name>
<dbReference type="PANTHER" id="PTHR43179">
    <property type="entry name" value="RHAMNOSYLTRANSFERASE WBBL"/>
    <property type="match status" value="1"/>
</dbReference>
<accession>A0ABV4FI45</accession>
<keyword evidence="2 5" id="KW-0328">Glycosyltransferase</keyword>
<dbReference type="InterPro" id="IPR029044">
    <property type="entry name" value="Nucleotide-diphossugar_trans"/>
</dbReference>
<evidence type="ECO:0000313" key="6">
    <source>
        <dbReference type="Proteomes" id="UP001565369"/>
    </source>
</evidence>
<evidence type="ECO:0000259" key="4">
    <source>
        <dbReference type="Pfam" id="PF00535"/>
    </source>
</evidence>
<comment type="similarity">
    <text evidence="1">Belongs to the glycosyltransferase 2 family.</text>
</comment>
<dbReference type="InterPro" id="IPR001173">
    <property type="entry name" value="Glyco_trans_2-like"/>
</dbReference>